<sequence>MLPRLLPSSATDVESDSDSLASPLDAPIAHVNIARRSSYRLLESPVYDISRPLNHFDTVQGLHAPYVITNGYDAPYEVGCSQAQHPSTGSQTVPIVPPGLYGLAPYPSGQDDSHQYSAVSDSAIHHRHWDYLQENDYPSDSPTSAVSEPFFAQHDRGDYIHGFESQYSAPTADYEPGGAHPIHSSYSNVACDAHTCDYPAAPSAAEMPSDFAAQQQSMSICETGGDYAHYPQGRQPVSTEHNVGGQYLYSHSAHPRLSPHSYPGRGQNHNFDHHFGGAALQASHSFTQDRRGQDLQYGSTLTESYHSDTSHSPSSSHEQAMVSSLPRHDRYVYPNFDYSPSPSPSSQHPPSIHAPQPKPLRPVPIAMQQDYHGGSDDIAQSSAPLASPYQDTPKKPLTLACFFCRKRKIACGSPPPGKKDRTCNQCARRNLKCVYPEASRRGMRPKLLYDRETLPVPAILS</sequence>
<name>A0A4Y9Y5T8_9APHY</name>
<organism evidence="3 4">
    <name type="scientific">Rhodofomes roseus</name>
    <dbReference type="NCBI Taxonomy" id="34475"/>
    <lineage>
        <taxon>Eukaryota</taxon>
        <taxon>Fungi</taxon>
        <taxon>Dikarya</taxon>
        <taxon>Basidiomycota</taxon>
        <taxon>Agaricomycotina</taxon>
        <taxon>Agaricomycetes</taxon>
        <taxon>Polyporales</taxon>
        <taxon>Rhodofomes</taxon>
    </lineage>
</organism>
<evidence type="ECO:0000313" key="4">
    <source>
        <dbReference type="Proteomes" id="UP000298390"/>
    </source>
</evidence>
<reference evidence="3 4" key="1">
    <citation type="submission" date="2019-01" db="EMBL/GenBank/DDBJ databases">
        <title>Genome sequencing of the rare red list fungi Fomitopsis rosea.</title>
        <authorList>
            <person name="Buettner E."/>
            <person name="Kellner H."/>
        </authorList>
    </citation>
    <scope>NUCLEOTIDE SEQUENCE [LARGE SCALE GENOMIC DNA]</scope>
    <source>
        <strain evidence="3 4">DSM 105464</strain>
    </source>
</reference>
<dbReference type="CDD" id="cd00067">
    <property type="entry name" value="GAL4"/>
    <property type="match status" value="1"/>
</dbReference>
<dbReference type="InterPro" id="IPR001138">
    <property type="entry name" value="Zn2Cys6_DnaBD"/>
</dbReference>
<dbReference type="SMART" id="SM00066">
    <property type="entry name" value="GAL4"/>
    <property type="match status" value="1"/>
</dbReference>
<feature type="region of interest" description="Disordered" evidence="1">
    <location>
        <begin position="250"/>
        <end position="274"/>
    </location>
</feature>
<dbReference type="GO" id="GO:0008270">
    <property type="term" value="F:zinc ion binding"/>
    <property type="evidence" value="ECO:0007669"/>
    <property type="project" value="InterPro"/>
</dbReference>
<dbReference type="STRING" id="34475.A0A4Y9Y5T8"/>
<feature type="region of interest" description="Disordered" evidence="1">
    <location>
        <begin position="1"/>
        <end position="21"/>
    </location>
</feature>
<gene>
    <name evidence="3" type="ORF">EVJ58_g6876</name>
</gene>
<protein>
    <recommendedName>
        <fullName evidence="2">Zn(2)-C6 fungal-type domain-containing protein</fullName>
    </recommendedName>
</protein>
<dbReference type="GO" id="GO:0000981">
    <property type="term" value="F:DNA-binding transcription factor activity, RNA polymerase II-specific"/>
    <property type="evidence" value="ECO:0007669"/>
    <property type="project" value="InterPro"/>
</dbReference>
<feature type="domain" description="Zn(2)-C6 fungal-type" evidence="2">
    <location>
        <begin position="400"/>
        <end position="435"/>
    </location>
</feature>
<feature type="region of interest" description="Disordered" evidence="1">
    <location>
        <begin position="303"/>
        <end position="391"/>
    </location>
</feature>
<evidence type="ECO:0000259" key="2">
    <source>
        <dbReference type="PROSITE" id="PS50048"/>
    </source>
</evidence>
<dbReference type="Gene3D" id="4.10.240.10">
    <property type="entry name" value="Zn(2)-C6 fungal-type DNA-binding domain"/>
    <property type="match status" value="1"/>
</dbReference>
<evidence type="ECO:0000256" key="1">
    <source>
        <dbReference type="SAM" id="MobiDB-lite"/>
    </source>
</evidence>
<proteinExistence type="predicted"/>
<dbReference type="EMBL" id="SEKV01000410">
    <property type="protein sequence ID" value="TFY57685.1"/>
    <property type="molecule type" value="Genomic_DNA"/>
</dbReference>
<dbReference type="Pfam" id="PF00172">
    <property type="entry name" value="Zn_clus"/>
    <property type="match status" value="1"/>
</dbReference>
<dbReference type="InterPro" id="IPR036864">
    <property type="entry name" value="Zn2-C6_fun-type_DNA-bd_sf"/>
</dbReference>
<dbReference type="AlphaFoldDB" id="A0A4Y9Y5T8"/>
<comment type="caution">
    <text evidence="3">The sequence shown here is derived from an EMBL/GenBank/DDBJ whole genome shotgun (WGS) entry which is preliminary data.</text>
</comment>
<dbReference type="SUPFAM" id="SSF57701">
    <property type="entry name" value="Zn2/Cys6 DNA-binding domain"/>
    <property type="match status" value="1"/>
</dbReference>
<accession>A0A4Y9Y5T8</accession>
<dbReference type="PROSITE" id="PS50048">
    <property type="entry name" value="ZN2_CY6_FUNGAL_2"/>
    <property type="match status" value="1"/>
</dbReference>
<dbReference type="PROSITE" id="PS00463">
    <property type="entry name" value="ZN2_CY6_FUNGAL_1"/>
    <property type="match status" value="1"/>
</dbReference>
<evidence type="ECO:0000313" key="3">
    <source>
        <dbReference type="EMBL" id="TFY57685.1"/>
    </source>
</evidence>
<feature type="compositionally biased region" description="Low complexity" evidence="1">
    <location>
        <begin position="344"/>
        <end position="355"/>
    </location>
</feature>
<dbReference type="Proteomes" id="UP000298390">
    <property type="component" value="Unassembled WGS sequence"/>
</dbReference>